<sequence>MKDEGLTPQPAPNLIQPSTNGDLHNHNNSNNDTQCHGCQQLKRELDIVKNMISQLIAQHPNPVEAPRQPTQPTQQTVADYQAPLFAQVASGAPNLLSPWTLLLPSQFGSNGLPTLTAGIPTSSNWPSAASHTNGLAGQARVAASMEHNSITPFIDPISLDNSEASSSASSANTQHLMISPHSRQPTHPTLFNGNAQTTLAELSNAAAAAAAMSRPGMSVNPAAMVFQQLRQAMLHNQLQTPQAGALPPHPNVTLALQTQLQMPLGQPPVNTQGQQAMVNNIGGNHVERPGTSAGGPDRRKASTDDYIKFIRQRDLSDEAMEKIKIPVAEALSIDPNFRPHSEQQIIQQIQQSKKYDANGVSEAMVQLCKKLAEKRVFGPKLMADTTVAAPNHSTYQNLPENGILYIFWVCKKVFGHRFKSEEDLWNQFREAMKKLAARCRRVRHARKARSNATNHITLLPSNDHHTNAIMTPHPFTPMSTSTQTSTPTPTSSMASLVSMTNGNLENGNKQNGEVKVDVEIVKSESG</sequence>
<feature type="compositionally biased region" description="Low complexity" evidence="1">
    <location>
        <begin position="162"/>
        <end position="171"/>
    </location>
</feature>
<proteinExistence type="predicted"/>
<feature type="region of interest" description="Disordered" evidence="1">
    <location>
        <begin position="1"/>
        <end position="34"/>
    </location>
</feature>
<protein>
    <submittedName>
        <fullName evidence="3">Uncharacterized protein</fullName>
    </submittedName>
</protein>
<keyword evidence="2" id="KW-1185">Reference proteome</keyword>
<evidence type="ECO:0000313" key="2">
    <source>
        <dbReference type="Proteomes" id="UP000887540"/>
    </source>
</evidence>
<evidence type="ECO:0000256" key="1">
    <source>
        <dbReference type="SAM" id="MobiDB-lite"/>
    </source>
</evidence>
<feature type="region of interest" description="Disordered" evidence="1">
    <location>
        <begin position="282"/>
        <end position="301"/>
    </location>
</feature>
<feature type="region of interest" description="Disordered" evidence="1">
    <location>
        <begin position="161"/>
        <end position="191"/>
    </location>
</feature>
<organism evidence="2 3">
    <name type="scientific">Acrobeloides nanus</name>
    <dbReference type="NCBI Taxonomy" id="290746"/>
    <lineage>
        <taxon>Eukaryota</taxon>
        <taxon>Metazoa</taxon>
        <taxon>Ecdysozoa</taxon>
        <taxon>Nematoda</taxon>
        <taxon>Chromadorea</taxon>
        <taxon>Rhabditida</taxon>
        <taxon>Tylenchina</taxon>
        <taxon>Cephalobomorpha</taxon>
        <taxon>Cephaloboidea</taxon>
        <taxon>Cephalobidae</taxon>
        <taxon>Acrobeloides</taxon>
    </lineage>
</organism>
<feature type="compositionally biased region" description="Polar residues" evidence="1">
    <location>
        <begin position="172"/>
        <end position="191"/>
    </location>
</feature>
<evidence type="ECO:0000313" key="3">
    <source>
        <dbReference type="WBParaSite" id="ACRNAN_scaffold2025.g9244.t1"/>
    </source>
</evidence>
<name>A0A914D9E9_9BILA</name>
<accession>A0A914D9E9</accession>
<dbReference type="WBParaSite" id="ACRNAN_scaffold2025.g9244.t1">
    <property type="protein sequence ID" value="ACRNAN_scaffold2025.g9244.t1"/>
    <property type="gene ID" value="ACRNAN_scaffold2025.g9244"/>
</dbReference>
<dbReference type="AlphaFoldDB" id="A0A914D9E9"/>
<dbReference type="Proteomes" id="UP000887540">
    <property type="component" value="Unplaced"/>
</dbReference>
<reference evidence="3" key="1">
    <citation type="submission" date="2022-11" db="UniProtKB">
        <authorList>
            <consortium name="WormBaseParasite"/>
        </authorList>
    </citation>
    <scope>IDENTIFICATION</scope>
</reference>